<keyword evidence="8" id="KW-1185">Reference proteome</keyword>
<dbReference type="InterPro" id="IPR000322">
    <property type="entry name" value="Glyco_hydro_31_TIM"/>
</dbReference>
<dbReference type="RefSeq" id="WP_141449608.1">
    <property type="nucleotide sequence ID" value="NZ_CP041217.1"/>
</dbReference>
<evidence type="ECO:0000256" key="2">
    <source>
        <dbReference type="RuleBase" id="RU361185"/>
    </source>
</evidence>
<dbReference type="Pfam" id="PF17137">
    <property type="entry name" value="DUF5110"/>
    <property type="match status" value="1"/>
</dbReference>
<dbReference type="Gene3D" id="2.60.40.1180">
    <property type="entry name" value="Golgi alpha-mannosidase II"/>
    <property type="match status" value="2"/>
</dbReference>
<dbReference type="InterPro" id="IPR013780">
    <property type="entry name" value="Glyco_hydro_b"/>
</dbReference>
<dbReference type="SUPFAM" id="SSF51011">
    <property type="entry name" value="Glycosyl hydrolase domain"/>
    <property type="match status" value="1"/>
</dbReference>
<dbReference type="GO" id="GO:0004553">
    <property type="term" value="F:hydrolase activity, hydrolyzing O-glycosyl compounds"/>
    <property type="evidence" value="ECO:0007669"/>
    <property type="project" value="InterPro"/>
</dbReference>
<keyword evidence="2" id="KW-0378">Hydrolase</keyword>
<dbReference type="EMBL" id="CP041217">
    <property type="protein sequence ID" value="QDH23071.1"/>
    <property type="molecule type" value="Genomic_DNA"/>
</dbReference>
<dbReference type="OrthoDB" id="176168at2"/>
<dbReference type="InterPro" id="IPR025887">
    <property type="entry name" value="Glyco_hydro_31_N_dom"/>
</dbReference>
<evidence type="ECO:0000259" key="6">
    <source>
        <dbReference type="Pfam" id="PF21365"/>
    </source>
</evidence>
<protein>
    <submittedName>
        <fullName evidence="7">DUF4968 domain-containing protein</fullName>
    </submittedName>
</protein>
<dbReference type="SUPFAM" id="SSF51445">
    <property type="entry name" value="(Trans)glycosidases"/>
    <property type="match status" value="1"/>
</dbReference>
<dbReference type="Pfam" id="PF13802">
    <property type="entry name" value="Gal_mutarotas_2"/>
    <property type="match status" value="1"/>
</dbReference>
<dbReference type="InterPro" id="IPR051816">
    <property type="entry name" value="Glycosyl_Hydrolase_31"/>
</dbReference>
<dbReference type="KEGG" id="saca:FFV09_20770"/>
<gene>
    <name evidence="7" type="ORF">FFV09_20770</name>
</gene>
<dbReference type="InterPro" id="IPR033403">
    <property type="entry name" value="DUF5110"/>
</dbReference>
<feature type="domain" description="Glycoside hydrolase family 31 TIM barrel" evidence="3">
    <location>
        <begin position="263"/>
        <end position="600"/>
    </location>
</feature>
<comment type="similarity">
    <text evidence="1 2">Belongs to the glycosyl hydrolase 31 family.</text>
</comment>
<dbReference type="CDD" id="cd06591">
    <property type="entry name" value="GH31_xylosidase_XylS"/>
    <property type="match status" value="1"/>
</dbReference>
<dbReference type="InterPro" id="IPR017853">
    <property type="entry name" value="GH"/>
</dbReference>
<feature type="domain" description="DUF5110" evidence="5">
    <location>
        <begin position="724"/>
        <end position="791"/>
    </location>
</feature>
<dbReference type="Gene3D" id="2.60.40.1760">
    <property type="entry name" value="glycosyl hydrolase (family 31)"/>
    <property type="match status" value="1"/>
</dbReference>
<dbReference type="AlphaFoldDB" id="A0A4Y6V370"/>
<dbReference type="Proteomes" id="UP000316968">
    <property type="component" value="Chromosome"/>
</dbReference>
<dbReference type="CDD" id="cd14752">
    <property type="entry name" value="GH31_N"/>
    <property type="match status" value="1"/>
</dbReference>
<evidence type="ECO:0000313" key="8">
    <source>
        <dbReference type="Proteomes" id="UP000316968"/>
    </source>
</evidence>
<dbReference type="InterPro" id="IPR048395">
    <property type="entry name" value="Glyco_hydro_31_C"/>
</dbReference>
<evidence type="ECO:0000259" key="3">
    <source>
        <dbReference type="Pfam" id="PF01055"/>
    </source>
</evidence>
<dbReference type="SUPFAM" id="SSF74650">
    <property type="entry name" value="Galactose mutarotase-like"/>
    <property type="match status" value="1"/>
</dbReference>
<dbReference type="GO" id="GO:0005975">
    <property type="term" value="P:carbohydrate metabolic process"/>
    <property type="evidence" value="ECO:0007669"/>
    <property type="project" value="InterPro"/>
</dbReference>
<feature type="domain" description="Glycosyl hydrolase family 31 C-terminal" evidence="6">
    <location>
        <begin position="609"/>
        <end position="707"/>
    </location>
</feature>
<dbReference type="PANTHER" id="PTHR43863">
    <property type="entry name" value="HYDROLASE, PUTATIVE (AFU_ORTHOLOGUE AFUA_1G03140)-RELATED"/>
    <property type="match status" value="1"/>
</dbReference>
<evidence type="ECO:0000256" key="1">
    <source>
        <dbReference type="ARBA" id="ARBA00007806"/>
    </source>
</evidence>
<dbReference type="Pfam" id="PF01055">
    <property type="entry name" value="Glyco_hydro_31_2nd"/>
    <property type="match status" value="1"/>
</dbReference>
<dbReference type="Gene3D" id="3.20.20.80">
    <property type="entry name" value="Glycosidases"/>
    <property type="match status" value="1"/>
</dbReference>
<dbReference type="Pfam" id="PF21365">
    <property type="entry name" value="Glyco_hydro_31_3rd"/>
    <property type="match status" value="1"/>
</dbReference>
<evidence type="ECO:0000259" key="4">
    <source>
        <dbReference type="Pfam" id="PF13802"/>
    </source>
</evidence>
<dbReference type="GO" id="GO:0030246">
    <property type="term" value="F:carbohydrate binding"/>
    <property type="evidence" value="ECO:0007669"/>
    <property type="project" value="InterPro"/>
</dbReference>
<accession>A0A4Y6V370</accession>
<proteinExistence type="inferred from homology"/>
<dbReference type="PANTHER" id="PTHR43863:SF2">
    <property type="entry name" value="MALTASE-GLUCOAMYLASE"/>
    <property type="match status" value="1"/>
</dbReference>
<sequence>MLIADRRKQAKIEQVVKNEHALILETANGSIRIEPFSEAILRVTYTLRAQFSDIQGLGTLPKLEVCPWDYTEQESTITLATRKIKLVIEKNTSAFSYYDHQGTLLTKEPARGGKHLNAFDSYKTVLDEHSVVEKIETPDGVKEVVRDAQKVFDQTLYQTRLEFEWSEEEALYGLGQQEEGSLNLRGTRQYVHQANMKIAIPVLISTRGYGILQDTYSPLIFNDNEYGSYLYNIAASELDYYFIHGENFDEIVSGYRSLTGRASLLPKWAFGYMQSLERYETEQEIIDTVKEYRRRQLPLDSIVLDWQSWEEGKWGQKTFDRSRFPDAKGMTDALHDNGVHFMISIWPNMHKSTENHAEMEQENGLFQQSEIYNAFDPHARNLYWKQANEGLFSQGIDAWWCDASEPITPEWNAFVKPEPDQNYLAFHDTAKIYMDETHTNAYSLMHAQSIYEGQRSVTDTKRVVNLTRSGYTGQQKYGTILWSGDTSAKWKTLQNQIPAGLNLCATGMPYWTVDIGAFFTKQGSMWFWDGDFEDGCADLGYRELYTRWFQFGVFQPVFRSHGTDTRREIWQFGEKGEMFYDTLAQFDELRYRLLPYIYSMAGMVTLKDYTIMRLLAFDFMEDPEVFNIKDQYMFGGALMICPVTTPMYYDKQSVPIEGADKTRDVYLPAGADWFDFWTQEKYGGGQTVTATATLDRLPVYAKAGSMIPMAEVAQHSGASSESEMKLVIYPDADAAFTIYQDEQDNYNYEQGDYATIDLSWKNESNVLTIEKRAGRYEGMEDFITFIVEVIGKESKTIIYKGDEVTCSW</sequence>
<keyword evidence="2" id="KW-0326">Glycosidase</keyword>
<dbReference type="InterPro" id="IPR011013">
    <property type="entry name" value="Gal_mutarotase_sf_dom"/>
</dbReference>
<feature type="domain" description="Glycoside hydrolase family 31 N-terminal" evidence="4">
    <location>
        <begin position="31"/>
        <end position="221"/>
    </location>
</feature>
<evidence type="ECO:0000259" key="5">
    <source>
        <dbReference type="Pfam" id="PF17137"/>
    </source>
</evidence>
<reference evidence="7 8" key="1">
    <citation type="submission" date="2019-06" db="EMBL/GenBank/DDBJ databases">
        <title>Saccharibacillus brassicae sp. nov., an endophytic bacterium isolated from Chinese cabbage seeds (Brassica pekinensis).</title>
        <authorList>
            <person name="Jiang L."/>
            <person name="Lee J."/>
            <person name="Kim S.W."/>
        </authorList>
    </citation>
    <scope>NUCLEOTIDE SEQUENCE [LARGE SCALE GENOMIC DNA]</scope>
    <source>
        <strain evidence="8">KCTC 43072 / ATSA2</strain>
    </source>
</reference>
<name>A0A4Y6V370_SACBS</name>
<evidence type="ECO:0000313" key="7">
    <source>
        <dbReference type="EMBL" id="QDH23071.1"/>
    </source>
</evidence>
<organism evidence="7 8">
    <name type="scientific">Saccharibacillus brassicae</name>
    <dbReference type="NCBI Taxonomy" id="2583377"/>
    <lineage>
        <taxon>Bacteria</taxon>
        <taxon>Bacillati</taxon>
        <taxon>Bacillota</taxon>
        <taxon>Bacilli</taxon>
        <taxon>Bacillales</taxon>
        <taxon>Paenibacillaceae</taxon>
        <taxon>Saccharibacillus</taxon>
    </lineage>
</organism>